<dbReference type="Proteomes" id="UP000049979">
    <property type="component" value="Unassembled WGS sequence"/>
</dbReference>
<keyword evidence="2" id="KW-0472">Membrane</keyword>
<dbReference type="EMBL" id="CVRR01000011">
    <property type="protein sequence ID" value="CRL36287.1"/>
    <property type="molecule type" value="Genomic_DNA"/>
</dbReference>
<proteinExistence type="predicted"/>
<dbReference type="AlphaFoldDB" id="A0A0M6WJ02"/>
<feature type="transmembrane region" description="Helical" evidence="2">
    <location>
        <begin position="27"/>
        <end position="49"/>
    </location>
</feature>
<dbReference type="RefSeq" id="WP_022045063.1">
    <property type="nucleotide sequence ID" value="NZ_CP173697.1"/>
</dbReference>
<dbReference type="OrthoDB" id="9788327at2"/>
<evidence type="ECO:0000259" key="3">
    <source>
        <dbReference type="Pfam" id="PF01841"/>
    </source>
</evidence>
<dbReference type="Gene3D" id="3.10.620.30">
    <property type="match status" value="1"/>
</dbReference>
<organism evidence="4 5">
    <name type="scientific">Roseburia faecis</name>
    <dbReference type="NCBI Taxonomy" id="301302"/>
    <lineage>
        <taxon>Bacteria</taxon>
        <taxon>Bacillati</taxon>
        <taxon>Bacillota</taxon>
        <taxon>Clostridia</taxon>
        <taxon>Lachnospirales</taxon>
        <taxon>Lachnospiraceae</taxon>
        <taxon>Roseburia</taxon>
    </lineage>
</organism>
<accession>A0A0M6WJ02</accession>
<gene>
    <name evidence="4" type="ORF">M72_25941</name>
</gene>
<dbReference type="Pfam" id="PF01841">
    <property type="entry name" value="Transglut_core"/>
    <property type="match status" value="1"/>
</dbReference>
<dbReference type="InterPro" id="IPR002931">
    <property type="entry name" value="Transglutaminase-like"/>
</dbReference>
<name>A0A0M6WJ02_9FIRM</name>
<keyword evidence="5" id="KW-1185">Reference proteome</keyword>
<reference evidence="5" key="1">
    <citation type="submission" date="2015-05" db="EMBL/GenBank/DDBJ databases">
        <authorList>
            <consortium name="Pathogen Informatics"/>
        </authorList>
    </citation>
    <scope>NUCLEOTIDE SEQUENCE [LARGE SCALE GENOMIC DNA]</scope>
    <source>
        <strain evidence="5">M72</strain>
    </source>
</reference>
<feature type="domain" description="Transglutaminase-like" evidence="3">
    <location>
        <begin position="118"/>
        <end position="212"/>
    </location>
</feature>
<dbReference type="STRING" id="301302.ERS852420_02161"/>
<feature type="compositionally biased region" description="Polar residues" evidence="1">
    <location>
        <begin position="1"/>
        <end position="13"/>
    </location>
</feature>
<protein>
    <recommendedName>
        <fullName evidence="3">Transglutaminase-like domain-containing protein</fullName>
    </recommendedName>
</protein>
<feature type="region of interest" description="Disordered" evidence="1">
    <location>
        <begin position="1"/>
        <end position="20"/>
    </location>
</feature>
<evidence type="ECO:0000256" key="1">
    <source>
        <dbReference type="SAM" id="MobiDB-lite"/>
    </source>
</evidence>
<dbReference type="InterPro" id="IPR038765">
    <property type="entry name" value="Papain-like_cys_pep_sf"/>
</dbReference>
<evidence type="ECO:0000313" key="4">
    <source>
        <dbReference type="EMBL" id="CRL36287.1"/>
    </source>
</evidence>
<dbReference type="SUPFAM" id="SSF54001">
    <property type="entry name" value="Cysteine proteinases"/>
    <property type="match status" value="1"/>
</dbReference>
<keyword evidence="2" id="KW-1133">Transmembrane helix</keyword>
<keyword evidence="2" id="KW-0812">Transmembrane</keyword>
<feature type="region of interest" description="Disordered" evidence="1">
    <location>
        <begin position="396"/>
        <end position="415"/>
    </location>
</feature>
<evidence type="ECO:0000256" key="2">
    <source>
        <dbReference type="SAM" id="Phobius"/>
    </source>
</evidence>
<sequence length="415" mass="46295">METYESVKSNPVQPEQKEKKKGGAWKGIVAVILAAGVVGSTTISAFNLVTLKSYIAEQKKEENPETTEDYVKIADNYEIKPTTNISDAYKSGDTSKLTDKEKETLDMAKKAIKDMKITDSMSDFEKEKAVYDWMTKKLQQDSGALTVIPSTQEDCDNPYGVLKYHNAVCVGYATTFRMFMQMMGIECKVEHNTEKFHSWDVVKIDGDWYITDIYSDAGNGNYANFNVTDAMYGQSQSWDRDYFPAANSLKYNMAYQNKKTVDSIYDLPKALRAAMDKKLGGVMVAFKEDITEEKAQVANAIASSIDNFLMSGNYKDMPYSLGTYNWIQDPDGKGYLFNVTMPGYNTDNTSQNISEKEQKKIDKAVQKAFQGLESANGDGMMMDGASADIGNKDMTMDDAAQNGATFSTEETVEAR</sequence>
<evidence type="ECO:0000313" key="5">
    <source>
        <dbReference type="Proteomes" id="UP000049979"/>
    </source>
</evidence>